<evidence type="ECO:0000313" key="9">
    <source>
        <dbReference type="Proteomes" id="UP000290288"/>
    </source>
</evidence>
<dbReference type="SMART" id="SM00382">
    <property type="entry name" value="AAA"/>
    <property type="match status" value="1"/>
</dbReference>
<feature type="domain" description="ABC transporter" evidence="7">
    <location>
        <begin position="416"/>
        <end position="669"/>
    </location>
</feature>
<dbReference type="STRING" id="2316362.A0A4Q2DFZ5"/>
<dbReference type="InterPro" id="IPR003439">
    <property type="entry name" value="ABC_transporter-like_ATP-bd"/>
</dbReference>
<dbReference type="AlphaFoldDB" id="A0A4Q2DFZ5"/>
<comment type="subcellular location">
    <subcellularLocation>
        <location evidence="1">Membrane</location>
        <topology evidence="1">Multi-pass membrane protein</topology>
    </subcellularLocation>
</comment>
<evidence type="ECO:0000256" key="3">
    <source>
        <dbReference type="ARBA" id="ARBA00022741"/>
    </source>
</evidence>
<dbReference type="InterPro" id="IPR036640">
    <property type="entry name" value="ABC1_TM_sf"/>
</dbReference>
<dbReference type="GO" id="GO:0005524">
    <property type="term" value="F:ATP binding"/>
    <property type="evidence" value="ECO:0007669"/>
    <property type="project" value="UniProtKB-KW"/>
</dbReference>
<proteinExistence type="predicted"/>
<dbReference type="PROSITE" id="PS50893">
    <property type="entry name" value="ABC_TRANSPORTER_2"/>
    <property type="match status" value="1"/>
</dbReference>
<evidence type="ECO:0000256" key="2">
    <source>
        <dbReference type="ARBA" id="ARBA00022692"/>
    </source>
</evidence>
<keyword evidence="9" id="KW-1185">Reference proteome</keyword>
<dbReference type="PANTHER" id="PTHR43394:SF1">
    <property type="entry name" value="ATP-BINDING CASSETTE SUB-FAMILY B MEMBER 10, MITOCHONDRIAL"/>
    <property type="match status" value="1"/>
</dbReference>
<dbReference type="Proteomes" id="UP000290288">
    <property type="component" value="Unassembled WGS sequence"/>
</dbReference>
<dbReference type="EMBL" id="SDEE01000341">
    <property type="protein sequence ID" value="RXW17425.1"/>
    <property type="molecule type" value="Genomic_DNA"/>
</dbReference>
<evidence type="ECO:0000313" key="8">
    <source>
        <dbReference type="EMBL" id="RXW17425.1"/>
    </source>
</evidence>
<dbReference type="InterPro" id="IPR003593">
    <property type="entry name" value="AAA+_ATPase"/>
</dbReference>
<dbReference type="Pfam" id="PF00005">
    <property type="entry name" value="ABC_tran"/>
    <property type="match status" value="1"/>
</dbReference>
<evidence type="ECO:0000256" key="4">
    <source>
        <dbReference type="ARBA" id="ARBA00022840"/>
    </source>
</evidence>
<evidence type="ECO:0000256" key="5">
    <source>
        <dbReference type="ARBA" id="ARBA00022989"/>
    </source>
</evidence>
<keyword evidence="2" id="KW-0812">Transmembrane</keyword>
<dbReference type="PANTHER" id="PTHR43394">
    <property type="entry name" value="ATP-DEPENDENT PERMEASE MDL1, MITOCHONDRIAL"/>
    <property type="match status" value="1"/>
</dbReference>
<evidence type="ECO:0000256" key="1">
    <source>
        <dbReference type="ARBA" id="ARBA00004141"/>
    </source>
</evidence>
<dbReference type="InterPro" id="IPR027417">
    <property type="entry name" value="P-loop_NTPase"/>
</dbReference>
<dbReference type="GO" id="GO:0015421">
    <property type="term" value="F:ABC-type oligopeptide transporter activity"/>
    <property type="evidence" value="ECO:0007669"/>
    <property type="project" value="TreeGrafter"/>
</dbReference>
<dbReference type="GO" id="GO:0016020">
    <property type="term" value="C:membrane"/>
    <property type="evidence" value="ECO:0007669"/>
    <property type="project" value="UniProtKB-SubCell"/>
</dbReference>
<dbReference type="GO" id="GO:0016887">
    <property type="term" value="F:ATP hydrolysis activity"/>
    <property type="evidence" value="ECO:0007669"/>
    <property type="project" value="InterPro"/>
</dbReference>
<organism evidence="8 9">
    <name type="scientific">Candolleomyces aberdarensis</name>
    <dbReference type="NCBI Taxonomy" id="2316362"/>
    <lineage>
        <taxon>Eukaryota</taxon>
        <taxon>Fungi</taxon>
        <taxon>Dikarya</taxon>
        <taxon>Basidiomycota</taxon>
        <taxon>Agaricomycotina</taxon>
        <taxon>Agaricomycetes</taxon>
        <taxon>Agaricomycetidae</taxon>
        <taxon>Agaricales</taxon>
        <taxon>Agaricineae</taxon>
        <taxon>Psathyrellaceae</taxon>
        <taxon>Candolleomyces</taxon>
    </lineage>
</organism>
<keyword evidence="5" id="KW-1133">Transmembrane helix</keyword>
<accession>A0A4Q2DFZ5</accession>
<dbReference type="Gene3D" id="3.40.50.300">
    <property type="entry name" value="P-loop containing nucleotide triphosphate hydrolases"/>
    <property type="match status" value="2"/>
</dbReference>
<protein>
    <recommendedName>
        <fullName evidence="7">ABC transporter domain-containing protein</fullName>
    </recommendedName>
</protein>
<dbReference type="SUPFAM" id="SSF52540">
    <property type="entry name" value="P-loop containing nucleoside triphosphate hydrolases"/>
    <property type="match status" value="1"/>
</dbReference>
<gene>
    <name evidence="8" type="ORF">EST38_g8423</name>
</gene>
<dbReference type="OrthoDB" id="6500128at2759"/>
<name>A0A4Q2DFZ5_9AGAR</name>
<keyword evidence="4" id="KW-0067">ATP-binding</keyword>
<comment type="caution">
    <text evidence="8">The sequence shown here is derived from an EMBL/GenBank/DDBJ whole genome shotgun (WGS) entry which is preliminary data.</text>
</comment>
<dbReference type="InterPro" id="IPR039421">
    <property type="entry name" value="Type_1_exporter"/>
</dbReference>
<reference evidence="8 9" key="1">
    <citation type="submission" date="2019-01" db="EMBL/GenBank/DDBJ databases">
        <title>Draft genome sequence of Psathyrella aberdarensis IHI B618.</title>
        <authorList>
            <person name="Buettner E."/>
            <person name="Kellner H."/>
        </authorList>
    </citation>
    <scope>NUCLEOTIDE SEQUENCE [LARGE SCALE GENOMIC DNA]</scope>
    <source>
        <strain evidence="8 9">IHI B618</strain>
    </source>
</reference>
<keyword evidence="6" id="KW-0472">Membrane</keyword>
<evidence type="ECO:0000259" key="7">
    <source>
        <dbReference type="PROSITE" id="PS50893"/>
    </source>
</evidence>
<keyword evidence="3" id="KW-0547">Nucleotide-binding</keyword>
<dbReference type="Gene3D" id="1.20.1560.10">
    <property type="entry name" value="ABC transporter type 1, transmembrane domain"/>
    <property type="match status" value="1"/>
</dbReference>
<sequence>MGIPTTASSKEKAASKDDDASAGAAKYDVTIQEHQIGVFRLLIAVENNTRGLAQYWKNLVPTTPLATLCRLTSDIYQTAPGLLILYVLSLAWGGMQQAVEMTITNRVLKLVEITLSSENGAHETVYEDVAWALGMLGSWAVMSAIVSHFHRSMIYVKLQTRVRDHFRFRIMQADLKRDLPTSQDETTKQTLNGLDVWYGFSGLLQYLQHFVSLASQLLVAAKITSNSGGPLFALACLAKPLFRQLIKVSVWNRVCLSYATNEHYIRWRGVQAMAKEEYRQDVISGNLVDWLVPEYLKMQDKLQDVEIEHPIYTHSKRNELPAQIIAQLLESLPLMFIIANALLRPGHFSLSGLAILRSSTTSIQYCLETIMGKDAEMSKKLASIHDFYMTSEVKNVMEDGKKDYPHEKSDPDGMAFELRDINFSYPSSEKKEKSLQSINLSIPAGSVVVIVGSNGSGKSTLIRLLARLYDPTSGSLLIDGLPSKEYQMSALREASVLLCQDHQVFPFSFTENIALGHPTLLLQRQADGDQSIMELVKGAAEKGGARRFIEKMENGFETELDPRIVIMANRLEHHPDHPLQEEKKKIRKKSDISVDEPTSALDAEGELQLFTRLLEERQGKTMIFVTHRFGYLTKHADMIVCMKDGEVVEVGSHSTLISKENGEYAKLYNIQAEAFN</sequence>
<evidence type="ECO:0000256" key="6">
    <source>
        <dbReference type="ARBA" id="ARBA00023136"/>
    </source>
</evidence>